<dbReference type="EMBL" id="FUZV01000002">
    <property type="protein sequence ID" value="SKC80915.1"/>
    <property type="molecule type" value="Genomic_DNA"/>
</dbReference>
<dbReference type="RefSeq" id="WP_079725942.1">
    <property type="nucleotide sequence ID" value="NZ_BMCL01000001.1"/>
</dbReference>
<dbReference type="InterPro" id="IPR013433">
    <property type="entry name" value="PHA_gran_rgn"/>
</dbReference>
<evidence type="ECO:0000313" key="2">
    <source>
        <dbReference type="Proteomes" id="UP000190341"/>
    </source>
</evidence>
<reference evidence="1 2" key="1">
    <citation type="submission" date="2017-02" db="EMBL/GenBank/DDBJ databases">
        <authorList>
            <person name="Peterson S.W."/>
        </authorList>
    </citation>
    <scope>NUCLEOTIDE SEQUENCE [LARGE SCALE GENOMIC DNA]</scope>
    <source>
        <strain evidence="1 2">P15</strain>
    </source>
</reference>
<accession>A0A1T5LYI4</accession>
<dbReference type="AlphaFoldDB" id="A0A1T5LYI4"/>
<name>A0A1T5LYI4_9GAMM</name>
<sequence>MASIDILHDHSKTPAQARKAVEDVARKLSERFDMDYAWVGDTLKFNRSGVDGRIALLPKQLHVTADLGFLLSAMKGPIESEIRRVLDEKFS</sequence>
<dbReference type="NCBIfam" id="TIGR02610">
    <property type="entry name" value="PHA_gran_rgn"/>
    <property type="match status" value="1"/>
</dbReference>
<evidence type="ECO:0000313" key="1">
    <source>
        <dbReference type="EMBL" id="SKC80915.1"/>
    </source>
</evidence>
<gene>
    <name evidence="1" type="ORF">SAMN06296058_3411</name>
</gene>
<organism evidence="1 2">
    <name type="scientific">Pseudoxanthomonas indica</name>
    <dbReference type="NCBI Taxonomy" id="428993"/>
    <lineage>
        <taxon>Bacteria</taxon>
        <taxon>Pseudomonadati</taxon>
        <taxon>Pseudomonadota</taxon>
        <taxon>Gammaproteobacteria</taxon>
        <taxon>Lysobacterales</taxon>
        <taxon>Lysobacteraceae</taxon>
        <taxon>Pseudoxanthomonas</taxon>
    </lineage>
</organism>
<protein>
    <submittedName>
        <fullName evidence="1">Putative polyhydroxyalkanoic acid system protein</fullName>
    </submittedName>
</protein>
<keyword evidence="2" id="KW-1185">Reference proteome</keyword>
<dbReference type="OrthoDB" id="287584at2"/>
<dbReference type="STRING" id="428993.SAMN06296058_3411"/>
<proteinExistence type="predicted"/>
<dbReference type="Proteomes" id="UP000190341">
    <property type="component" value="Unassembled WGS sequence"/>
</dbReference>
<dbReference type="Pfam" id="PF09650">
    <property type="entry name" value="PHA_gran_rgn"/>
    <property type="match status" value="1"/>
</dbReference>